<proteinExistence type="predicted"/>
<dbReference type="EMBL" id="SOFP01000048">
    <property type="protein sequence ID" value="TFC14345.1"/>
    <property type="molecule type" value="Genomic_DNA"/>
</dbReference>
<sequence length="169" mass="18220">MTLEEFRRQLAEPAGRHRMGIELSGDQAAAILADDAMLHRWHEYVMTNRPAAPDPFGPRPTPLKTPLSGFAKFLIASPFLLLVAGGIGFLSTQTGHPEEKACTDAIVAEMGPSFANFEVTEYVESPGGAVDVRGRYDGGEFACGLTKTPLTLNQALVFMDGGEIRTIVL</sequence>
<dbReference type="Proteomes" id="UP000298412">
    <property type="component" value="Unassembled WGS sequence"/>
</dbReference>
<name>A0A4V6QGZ5_9MICO</name>
<protein>
    <submittedName>
        <fullName evidence="1">Uncharacterized protein</fullName>
    </submittedName>
</protein>
<dbReference type="AlphaFoldDB" id="A0A4V6QGZ5"/>
<gene>
    <name evidence="1" type="ORF">E3O19_11275</name>
</gene>
<dbReference type="OrthoDB" id="4485548at2"/>
<keyword evidence="2" id="KW-1185">Reference proteome</keyword>
<evidence type="ECO:0000313" key="1">
    <source>
        <dbReference type="EMBL" id="TFC14345.1"/>
    </source>
</evidence>
<accession>A0A4V6QGZ5</accession>
<reference evidence="1 2" key="1">
    <citation type="submission" date="2019-03" db="EMBL/GenBank/DDBJ databases">
        <title>Genomics of glacier-inhabiting Cryobacterium strains.</title>
        <authorList>
            <person name="Liu Q."/>
            <person name="Xin Y.-H."/>
        </authorList>
    </citation>
    <scope>NUCLEOTIDE SEQUENCE [LARGE SCALE GENOMIC DNA]</scope>
    <source>
        <strain evidence="1 2">MDT1-3</strain>
    </source>
</reference>
<organism evidence="1 2">
    <name type="scientific">Cryobacterium algoritolerans</name>
    <dbReference type="NCBI Taxonomy" id="1259184"/>
    <lineage>
        <taxon>Bacteria</taxon>
        <taxon>Bacillati</taxon>
        <taxon>Actinomycetota</taxon>
        <taxon>Actinomycetes</taxon>
        <taxon>Micrococcales</taxon>
        <taxon>Microbacteriaceae</taxon>
        <taxon>Cryobacterium</taxon>
    </lineage>
</organism>
<evidence type="ECO:0000313" key="2">
    <source>
        <dbReference type="Proteomes" id="UP000298412"/>
    </source>
</evidence>
<dbReference type="RefSeq" id="WP_134567672.1">
    <property type="nucleotide sequence ID" value="NZ_SOFP01000048.1"/>
</dbReference>
<comment type="caution">
    <text evidence="1">The sequence shown here is derived from an EMBL/GenBank/DDBJ whole genome shotgun (WGS) entry which is preliminary data.</text>
</comment>